<keyword evidence="1" id="KW-0812">Transmembrane</keyword>
<dbReference type="GO" id="GO:0008658">
    <property type="term" value="F:penicillin binding"/>
    <property type="evidence" value="ECO:0007669"/>
    <property type="project" value="InterPro"/>
</dbReference>
<reference evidence="4 5" key="1">
    <citation type="journal article" date="2015" name="Infect. Genet. Evol.">
        <title>Genomic sequences of six botulinum neurotoxin-producing strains representing three clostridial species illustrate the mobility and diversity of botulinum neurotoxin genes.</title>
        <authorList>
            <person name="Smith T.J."/>
            <person name="Hill K.K."/>
            <person name="Xie G."/>
            <person name="Foley B.T."/>
            <person name="Williamson C.H."/>
            <person name="Foster J.T."/>
            <person name="Johnson S.L."/>
            <person name="Chertkov O."/>
            <person name="Teshima H."/>
            <person name="Gibbons H.S."/>
            <person name="Johnsky L.A."/>
            <person name="Karavis M.A."/>
            <person name="Smith L.A."/>
        </authorList>
    </citation>
    <scope>NUCLEOTIDE SEQUENCE [LARGE SCALE GENOMIC DNA]</scope>
    <source>
        <strain evidence="4 5">CDC 2741</strain>
    </source>
</reference>
<dbReference type="Pfam" id="PF21922">
    <property type="entry name" value="PBP_dimer_2"/>
    <property type="match status" value="1"/>
</dbReference>
<feature type="domain" description="Penicillin binding protein A dimerisation" evidence="3">
    <location>
        <begin position="58"/>
        <end position="123"/>
    </location>
</feature>
<keyword evidence="1" id="KW-0472">Membrane</keyword>
<keyword evidence="5" id="KW-1185">Reference proteome</keyword>
<evidence type="ECO:0000256" key="1">
    <source>
        <dbReference type="SAM" id="Phobius"/>
    </source>
</evidence>
<dbReference type="EMBL" id="AYSO01000020">
    <property type="protein sequence ID" value="KIE44600.1"/>
    <property type="molecule type" value="Genomic_DNA"/>
</dbReference>
<evidence type="ECO:0000259" key="3">
    <source>
        <dbReference type="Pfam" id="PF21922"/>
    </source>
</evidence>
<dbReference type="Gene3D" id="3.40.710.10">
    <property type="entry name" value="DD-peptidase/beta-lactamase superfamily"/>
    <property type="match status" value="1"/>
</dbReference>
<dbReference type="InterPro" id="IPR050515">
    <property type="entry name" value="Beta-lactam/transpept"/>
</dbReference>
<dbReference type="RefSeq" id="WP_039636486.1">
    <property type="nucleotide sequence ID" value="NZ_AYSO01000020.1"/>
</dbReference>
<dbReference type="PANTHER" id="PTHR30627:SF24">
    <property type="entry name" value="PENICILLIN-BINDING PROTEIN 4B"/>
    <property type="match status" value="1"/>
</dbReference>
<comment type="caution">
    <text evidence="4">The sequence shown here is derived from an EMBL/GenBank/DDBJ whole genome shotgun (WGS) entry which is preliminary data.</text>
</comment>
<feature type="domain" description="Penicillin-binding protein transpeptidase" evidence="2">
    <location>
        <begin position="160"/>
        <end position="468"/>
    </location>
</feature>
<keyword evidence="1" id="KW-1133">Transmembrane helix</keyword>
<dbReference type="InterPro" id="IPR054120">
    <property type="entry name" value="PBPA_dimer"/>
</dbReference>
<dbReference type="InterPro" id="IPR036138">
    <property type="entry name" value="PBP_dimer_sf"/>
</dbReference>
<name>A0A0C1UAL2_9CLOT</name>
<dbReference type="InterPro" id="IPR001460">
    <property type="entry name" value="PCN-bd_Tpept"/>
</dbReference>
<organism evidence="4 5">
    <name type="scientific">Clostridium argentinense CDC 2741</name>
    <dbReference type="NCBI Taxonomy" id="1418104"/>
    <lineage>
        <taxon>Bacteria</taxon>
        <taxon>Bacillati</taxon>
        <taxon>Bacillota</taxon>
        <taxon>Clostridia</taxon>
        <taxon>Eubacteriales</taxon>
        <taxon>Clostridiaceae</taxon>
        <taxon>Clostridium</taxon>
    </lineage>
</organism>
<evidence type="ECO:0000313" key="4">
    <source>
        <dbReference type="EMBL" id="KIE44600.1"/>
    </source>
</evidence>
<dbReference type="GO" id="GO:0071972">
    <property type="term" value="F:peptidoglycan L,D-transpeptidase activity"/>
    <property type="evidence" value="ECO:0007669"/>
    <property type="project" value="TreeGrafter"/>
</dbReference>
<dbReference type="PANTHER" id="PTHR30627">
    <property type="entry name" value="PEPTIDOGLYCAN D,D-TRANSPEPTIDASE"/>
    <property type="match status" value="1"/>
</dbReference>
<evidence type="ECO:0000259" key="2">
    <source>
        <dbReference type="Pfam" id="PF00905"/>
    </source>
</evidence>
<dbReference type="STRING" id="29341.RSJ17_05635"/>
<gene>
    <name evidence="4" type="ORF">U732_567</name>
</gene>
<feature type="transmembrane region" description="Helical" evidence="1">
    <location>
        <begin position="12"/>
        <end position="34"/>
    </location>
</feature>
<evidence type="ECO:0000313" key="5">
    <source>
        <dbReference type="Proteomes" id="UP000031366"/>
    </source>
</evidence>
<protein>
    <submittedName>
        <fullName evidence="4">Penicillin binding transpeptidase domain protein</fullName>
    </submittedName>
</protein>
<dbReference type="OrthoDB" id="9766847at2"/>
<dbReference type="SUPFAM" id="SSF56519">
    <property type="entry name" value="Penicillin binding protein dimerisation domain"/>
    <property type="match status" value="1"/>
</dbReference>
<dbReference type="Proteomes" id="UP000031366">
    <property type="component" value="Unassembled WGS sequence"/>
</dbReference>
<dbReference type="Pfam" id="PF00905">
    <property type="entry name" value="Transpeptidase"/>
    <property type="match status" value="1"/>
</dbReference>
<dbReference type="SUPFAM" id="SSF56601">
    <property type="entry name" value="beta-lactamase/transpeptidase-like"/>
    <property type="match status" value="1"/>
</dbReference>
<dbReference type="Gene3D" id="3.90.1310.10">
    <property type="entry name" value="Penicillin-binding protein 2a (Domain 2)"/>
    <property type="match status" value="1"/>
</dbReference>
<sequence>MSSNKNISKSIKTVLLVFLVFFIAIISYINYLYLFKSDKFIESVFNNRQQAERNKVLRGTIFDRDMNALTKGEKTGEFEQSREYVGGEKFAHVLGYYDVVYGMSGLEKKFDKVLSGKENKPIKDYFNLNSNETRIGDSVVTTLDSNLQRIAFDALGNYKGSVVALDPTTGEVLAMVSKPTFDPNNLAEQWDTLSKDKETPFLNRATAGLYPPGSTFKAVTALAALEHMSGVESRTFEDNGKIYFNETTSLENYNGNALGNINLEQAFTYSSNVVFGTLAMEMGNDALKSTAEKFYFNKEIPSRTLILEDSKFPTYKKHEMGNIAQSGIGQSGVLASPMQMALVASTIANDGVMMEPNIVKEIVNSQGKSISKIEPKEVGNIVSNENANKLKKYMRSVVTQGTAQNANLWGVQVSGKTGTADHDSGDKTPHSWFIGFAPYENPKIAFAIILEEGEGYGRNAADVAKDILSAYFNQ</sequence>
<accession>A0A0C1UAL2</accession>
<dbReference type="GO" id="GO:0005886">
    <property type="term" value="C:plasma membrane"/>
    <property type="evidence" value="ECO:0007669"/>
    <property type="project" value="TreeGrafter"/>
</dbReference>
<dbReference type="AlphaFoldDB" id="A0A0C1UAL2"/>
<dbReference type="GO" id="GO:0071555">
    <property type="term" value="P:cell wall organization"/>
    <property type="evidence" value="ECO:0007669"/>
    <property type="project" value="TreeGrafter"/>
</dbReference>
<proteinExistence type="predicted"/>
<dbReference type="InterPro" id="IPR012338">
    <property type="entry name" value="Beta-lactam/transpept-like"/>
</dbReference>